<dbReference type="Proteomes" id="UP000261660">
    <property type="component" value="Unplaced"/>
</dbReference>
<feature type="domain" description="Dilute" evidence="1">
    <location>
        <begin position="1"/>
        <end position="235"/>
    </location>
</feature>
<evidence type="ECO:0000313" key="3">
    <source>
        <dbReference type="Proteomes" id="UP000261660"/>
    </source>
</evidence>
<reference evidence="2" key="1">
    <citation type="submission" date="2025-08" db="UniProtKB">
        <authorList>
            <consortium name="Ensembl"/>
        </authorList>
    </citation>
    <scope>IDENTIFICATION</scope>
</reference>
<keyword evidence="3" id="KW-1185">Reference proteome</keyword>
<dbReference type="GO" id="GO:0035024">
    <property type="term" value="P:negative regulation of Rho protein signal transduction"/>
    <property type="evidence" value="ECO:0007669"/>
    <property type="project" value="TreeGrafter"/>
</dbReference>
<dbReference type="AlphaFoldDB" id="A0A3Q3GT86"/>
<dbReference type="InterPro" id="IPR002710">
    <property type="entry name" value="Dilute_dom"/>
</dbReference>
<evidence type="ECO:0000259" key="1">
    <source>
        <dbReference type="PROSITE" id="PS51126"/>
    </source>
</evidence>
<protein>
    <recommendedName>
        <fullName evidence="1">Dilute domain-containing protein</fullName>
    </recommendedName>
</protein>
<organism evidence="2 3">
    <name type="scientific">Labrus bergylta</name>
    <name type="common">ballan wrasse</name>
    <dbReference type="NCBI Taxonomy" id="56723"/>
    <lineage>
        <taxon>Eukaryota</taxon>
        <taxon>Metazoa</taxon>
        <taxon>Chordata</taxon>
        <taxon>Craniata</taxon>
        <taxon>Vertebrata</taxon>
        <taxon>Euteleostomi</taxon>
        <taxon>Actinopterygii</taxon>
        <taxon>Neopterygii</taxon>
        <taxon>Teleostei</taxon>
        <taxon>Neoteleostei</taxon>
        <taxon>Acanthomorphata</taxon>
        <taxon>Eupercaria</taxon>
        <taxon>Labriformes</taxon>
        <taxon>Labridae</taxon>
        <taxon>Labrus</taxon>
    </lineage>
</organism>
<dbReference type="GO" id="GO:0001525">
    <property type="term" value="P:angiogenesis"/>
    <property type="evidence" value="ECO:0007669"/>
    <property type="project" value="TreeGrafter"/>
</dbReference>
<sequence>PLVSAGFSLPDQLCRSVRNTQRQTCRAAQFSLTESVLSHQVLYPILPGLLDYDLSRGSPELEVTVESAPVLDKGGLQVPGEIQQLVEVLTETWKLLSDCQLHAEISSQLIGYLFYFINASLFNSLMERGSERGFFQWSQGVRMRSNLNVLLDWAHTAGLGELALKHTHTLSSAINLLATPRKILLQKSWLDLRSEYPALSPAQLNHLLSLYSPASILKHTWAPSALDQAAAQKNDDILESFDTHHPLVLPDSGYQFQLRSEVTDDTYPLLDIHQSQSLPYSEGQLEHHLEGNLST</sequence>
<accession>A0A3Q3GT86</accession>
<dbReference type="Pfam" id="PF01843">
    <property type="entry name" value="DIL"/>
    <property type="match status" value="1"/>
</dbReference>
<dbReference type="SMART" id="SM01132">
    <property type="entry name" value="DIL"/>
    <property type="match status" value="1"/>
</dbReference>
<dbReference type="Ensembl" id="ENSLBET00000039091.1">
    <property type="protein sequence ID" value="ENSLBEP00000037542.1"/>
    <property type="gene ID" value="ENSLBEG00000027950.1"/>
</dbReference>
<dbReference type="InterPro" id="IPR052072">
    <property type="entry name" value="Vascular_dev_regulator"/>
</dbReference>
<dbReference type="GO" id="GO:0005911">
    <property type="term" value="C:cell-cell junction"/>
    <property type="evidence" value="ECO:0007669"/>
    <property type="project" value="TreeGrafter"/>
</dbReference>
<dbReference type="PANTHER" id="PTHR16027">
    <property type="entry name" value="DILUTE DOMAIN-CONTAINING PROTEIN YPR089W"/>
    <property type="match status" value="1"/>
</dbReference>
<proteinExistence type="predicted"/>
<dbReference type="GeneTree" id="ENSGT00940000164726"/>
<reference evidence="2" key="2">
    <citation type="submission" date="2025-09" db="UniProtKB">
        <authorList>
            <consortium name="Ensembl"/>
        </authorList>
    </citation>
    <scope>IDENTIFICATION</scope>
</reference>
<name>A0A3Q3GT86_9LABR</name>
<dbReference type="PANTHER" id="PTHR16027:SF4">
    <property type="entry name" value="RAS-INTERACTING PROTEIN 1"/>
    <property type="match status" value="1"/>
</dbReference>
<evidence type="ECO:0000313" key="2">
    <source>
        <dbReference type="Ensembl" id="ENSLBEP00000037542.1"/>
    </source>
</evidence>
<dbReference type="GO" id="GO:0051020">
    <property type="term" value="F:GTPase binding"/>
    <property type="evidence" value="ECO:0007669"/>
    <property type="project" value="TreeGrafter"/>
</dbReference>
<dbReference type="PROSITE" id="PS51126">
    <property type="entry name" value="DILUTE"/>
    <property type="match status" value="1"/>
</dbReference>